<gene>
    <name evidence="3" type="ORF">MNBD_BACTEROID07-1064</name>
</gene>
<dbReference type="GO" id="GO:0050568">
    <property type="term" value="F:protein-glutamine glutaminase activity"/>
    <property type="evidence" value="ECO:0007669"/>
    <property type="project" value="InterPro"/>
</dbReference>
<dbReference type="InterPro" id="IPR005659">
    <property type="entry name" value="Chemorcpt_Glu_NH3ase_CheD"/>
</dbReference>
<dbReference type="AlphaFoldDB" id="A0A3B0UMX1"/>
<sequence>MPMLQPPKTYYLYPSSIFSSRELYHITTLLGSCVAVCLYDRRQQFGGMNHFMLPLWNGNGLASPKYGNIAILQLVQKMESLGSNRSDLVAKVFGGASVLDVRTDLFNVGERNVDISMSELNTLKIRVVASSVKGDKARKIIFNTFTGEVRQKYIEKRVLTDR</sequence>
<keyword evidence="1" id="KW-0145">Chemotaxis</keyword>
<proteinExistence type="inferred from homology"/>
<evidence type="ECO:0000256" key="2">
    <source>
        <dbReference type="ARBA" id="ARBA00022801"/>
    </source>
</evidence>
<dbReference type="Gene3D" id="3.30.1330.200">
    <property type="match status" value="1"/>
</dbReference>
<dbReference type="SUPFAM" id="SSF64438">
    <property type="entry name" value="CNF1/YfiH-like putative cysteine hydrolases"/>
    <property type="match status" value="1"/>
</dbReference>
<reference evidence="3" key="1">
    <citation type="submission" date="2018-06" db="EMBL/GenBank/DDBJ databases">
        <authorList>
            <person name="Zhirakovskaya E."/>
        </authorList>
    </citation>
    <scope>NUCLEOTIDE SEQUENCE</scope>
</reference>
<dbReference type="Pfam" id="PF03975">
    <property type="entry name" value="CheD"/>
    <property type="match status" value="1"/>
</dbReference>
<dbReference type="CDD" id="cd16352">
    <property type="entry name" value="CheD"/>
    <property type="match status" value="1"/>
</dbReference>
<protein>
    <submittedName>
        <fullName evidence="3">Chemotaxis protein CheD</fullName>
    </submittedName>
</protein>
<evidence type="ECO:0000313" key="3">
    <source>
        <dbReference type="EMBL" id="VAW26527.1"/>
    </source>
</evidence>
<keyword evidence="2" id="KW-0378">Hydrolase</keyword>
<dbReference type="InterPro" id="IPR011324">
    <property type="entry name" value="Cytotoxic_necrot_fac-like_cat"/>
</dbReference>
<dbReference type="InterPro" id="IPR038592">
    <property type="entry name" value="CheD-like_sf"/>
</dbReference>
<evidence type="ECO:0000256" key="1">
    <source>
        <dbReference type="ARBA" id="ARBA00022500"/>
    </source>
</evidence>
<dbReference type="EMBL" id="UOET01000038">
    <property type="protein sequence ID" value="VAW26527.1"/>
    <property type="molecule type" value="Genomic_DNA"/>
</dbReference>
<dbReference type="PANTHER" id="PTHR35147:SF2">
    <property type="entry name" value="CHEMORECEPTOR GLUTAMINE DEAMIDASE CHED-RELATED"/>
    <property type="match status" value="1"/>
</dbReference>
<dbReference type="HAMAP" id="MF_01440">
    <property type="entry name" value="CheD"/>
    <property type="match status" value="1"/>
</dbReference>
<dbReference type="GO" id="GO:0006935">
    <property type="term" value="P:chemotaxis"/>
    <property type="evidence" value="ECO:0007669"/>
    <property type="project" value="UniProtKB-KW"/>
</dbReference>
<accession>A0A3B0UMX1</accession>
<name>A0A3B0UMX1_9ZZZZ</name>
<dbReference type="PANTHER" id="PTHR35147">
    <property type="entry name" value="CHEMORECEPTOR GLUTAMINE DEAMIDASE CHED-RELATED"/>
    <property type="match status" value="1"/>
</dbReference>
<organism evidence="3">
    <name type="scientific">hydrothermal vent metagenome</name>
    <dbReference type="NCBI Taxonomy" id="652676"/>
    <lineage>
        <taxon>unclassified sequences</taxon>
        <taxon>metagenomes</taxon>
        <taxon>ecological metagenomes</taxon>
    </lineage>
</organism>